<sequence length="180" mass="19944">MTSNAGTVDYYAVLTIAADATDDQIRQAYIKESLKWHPDRNPAPEATERFQEVAQAYFVLSDKDRRTAYDGARRNHQKFGLDESVDPTSVFGNVFDDLLIPEVPNPIWFWQPIGAVAGFAMGFIIFNIPGGIFGAYSGSKMGKVRDMKGVCVYEAFSKLGKERKSEILSSLASKLFSSAL</sequence>
<dbReference type="GO" id="GO:0030544">
    <property type="term" value="F:Hsp70 protein binding"/>
    <property type="evidence" value="ECO:0007669"/>
    <property type="project" value="TreeGrafter"/>
</dbReference>
<dbReference type="GO" id="GO:0005789">
    <property type="term" value="C:endoplasmic reticulum membrane"/>
    <property type="evidence" value="ECO:0007669"/>
    <property type="project" value="TreeGrafter"/>
</dbReference>
<dbReference type="PANTHER" id="PTHR43908:SF3">
    <property type="entry name" value="AT29763P-RELATED"/>
    <property type="match status" value="1"/>
</dbReference>
<evidence type="ECO:0000313" key="3">
    <source>
        <dbReference type="EMBL" id="RKO92189.1"/>
    </source>
</evidence>
<name>A0A4P9WH92_9FUNG</name>
<reference evidence="4" key="1">
    <citation type="journal article" date="2018" name="Nat. Microbiol.">
        <title>Leveraging single-cell genomics to expand the fungal tree of life.</title>
        <authorList>
            <person name="Ahrendt S.R."/>
            <person name="Quandt C.A."/>
            <person name="Ciobanu D."/>
            <person name="Clum A."/>
            <person name="Salamov A."/>
            <person name="Andreopoulos B."/>
            <person name="Cheng J.F."/>
            <person name="Woyke T."/>
            <person name="Pelin A."/>
            <person name="Henrissat B."/>
            <person name="Reynolds N.K."/>
            <person name="Benny G.L."/>
            <person name="Smith M.E."/>
            <person name="James T.Y."/>
            <person name="Grigoriev I.V."/>
        </authorList>
    </citation>
    <scope>NUCLEOTIDE SEQUENCE [LARGE SCALE GENOMIC DNA]</scope>
</reference>
<proteinExistence type="predicted"/>
<dbReference type="GO" id="GO:0071218">
    <property type="term" value="P:cellular response to misfolded protein"/>
    <property type="evidence" value="ECO:0007669"/>
    <property type="project" value="TreeGrafter"/>
</dbReference>
<keyword evidence="4" id="KW-1185">Reference proteome</keyword>
<keyword evidence="1" id="KW-0812">Transmembrane</keyword>
<evidence type="ECO:0000256" key="1">
    <source>
        <dbReference type="SAM" id="Phobius"/>
    </source>
</evidence>
<dbReference type="InterPro" id="IPR051100">
    <property type="entry name" value="DnaJ_subfamily_B/C"/>
</dbReference>
<dbReference type="AlphaFoldDB" id="A0A4P9WH92"/>
<organism evidence="3 4">
    <name type="scientific">Blyttiomyces helicus</name>
    <dbReference type="NCBI Taxonomy" id="388810"/>
    <lineage>
        <taxon>Eukaryota</taxon>
        <taxon>Fungi</taxon>
        <taxon>Fungi incertae sedis</taxon>
        <taxon>Chytridiomycota</taxon>
        <taxon>Chytridiomycota incertae sedis</taxon>
        <taxon>Chytridiomycetes</taxon>
        <taxon>Chytridiomycetes incertae sedis</taxon>
        <taxon>Blyttiomyces</taxon>
    </lineage>
</organism>
<dbReference type="OrthoDB" id="442087at2759"/>
<feature type="domain" description="J" evidence="2">
    <location>
        <begin position="9"/>
        <end position="73"/>
    </location>
</feature>
<feature type="transmembrane region" description="Helical" evidence="1">
    <location>
        <begin position="113"/>
        <end position="138"/>
    </location>
</feature>
<gene>
    <name evidence="3" type="ORF">BDK51DRAFT_19608</name>
</gene>
<dbReference type="PRINTS" id="PR00625">
    <property type="entry name" value="JDOMAIN"/>
</dbReference>
<evidence type="ECO:0000259" key="2">
    <source>
        <dbReference type="PROSITE" id="PS50076"/>
    </source>
</evidence>
<dbReference type="Gene3D" id="1.10.287.110">
    <property type="entry name" value="DnaJ domain"/>
    <property type="match status" value="1"/>
</dbReference>
<keyword evidence="1" id="KW-0472">Membrane</keyword>
<accession>A0A4P9WH92</accession>
<dbReference type="PROSITE" id="PS50076">
    <property type="entry name" value="DNAJ_2"/>
    <property type="match status" value="1"/>
</dbReference>
<protein>
    <submittedName>
        <fullName evidence="3">DnaJ domain-containing protein</fullName>
    </submittedName>
</protein>
<dbReference type="SUPFAM" id="SSF46565">
    <property type="entry name" value="Chaperone J-domain"/>
    <property type="match status" value="1"/>
</dbReference>
<dbReference type="SMART" id="SM00271">
    <property type="entry name" value="DnaJ"/>
    <property type="match status" value="1"/>
</dbReference>
<dbReference type="EMBL" id="KZ994741">
    <property type="protein sequence ID" value="RKO92189.1"/>
    <property type="molecule type" value="Genomic_DNA"/>
</dbReference>
<evidence type="ECO:0000313" key="4">
    <source>
        <dbReference type="Proteomes" id="UP000269721"/>
    </source>
</evidence>
<dbReference type="Proteomes" id="UP000269721">
    <property type="component" value="Unassembled WGS sequence"/>
</dbReference>
<keyword evidence="1" id="KW-1133">Transmembrane helix</keyword>
<dbReference type="Pfam" id="PF00226">
    <property type="entry name" value="DnaJ"/>
    <property type="match status" value="1"/>
</dbReference>
<dbReference type="InterPro" id="IPR036869">
    <property type="entry name" value="J_dom_sf"/>
</dbReference>
<dbReference type="CDD" id="cd06257">
    <property type="entry name" value="DnaJ"/>
    <property type="match status" value="1"/>
</dbReference>
<dbReference type="PANTHER" id="PTHR43908">
    <property type="entry name" value="AT29763P-RELATED"/>
    <property type="match status" value="1"/>
</dbReference>
<dbReference type="InterPro" id="IPR001623">
    <property type="entry name" value="DnaJ_domain"/>
</dbReference>